<dbReference type="PaxDb" id="546414-Deide_12650"/>
<evidence type="ECO:0000313" key="4">
    <source>
        <dbReference type="Proteomes" id="UP000002208"/>
    </source>
</evidence>
<gene>
    <name evidence="3" type="ordered locus">Deide_12650</name>
</gene>
<dbReference type="InterPro" id="IPR036265">
    <property type="entry name" value="HIT-like_sf"/>
</dbReference>
<dbReference type="PANTHER" id="PTHR42997:SF1">
    <property type="entry name" value="AP-4-A PHOSPHORYLASE"/>
    <property type="match status" value="1"/>
</dbReference>
<protein>
    <submittedName>
        <fullName evidence="3">Putative Cell-cycle regulation histidine triad HIT protein</fullName>
    </submittedName>
</protein>
<sequence>MPQSSACPYCDLAEMRRGAFVLENDLCLLSIKPSENGALEGAGIIIPKAHRPTVFDLTTEEWAATQTLLHQTRDHLDAGLAPDGYNVGWNVGELGGQHIMHAHFHVIPRFADEPMAGRGIRSHLKSVENRRASLLKT</sequence>
<dbReference type="STRING" id="546414.Deide_12650"/>
<dbReference type="GO" id="GO:0003824">
    <property type="term" value="F:catalytic activity"/>
    <property type="evidence" value="ECO:0007669"/>
    <property type="project" value="InterPro"/>
</dbReference>
<dbReference type="Gene3D" id="3.30.428.10">
    <property type="entry name" value="HIT-like"/>
    <property type="match status" value="1"/>
</dbReference>
<dbReference type="PANTHER" id="PTHR42997">
    <property type="entry name" value="HIT FAMILY HYDROLASE"/>
    <property type="match status" value="1"/>
</dbReference>
<evidence type="ECO:0000259" key="2">
    <source>
        <dbReference type="PROSITE" id="PS51084"/>
    </source>
</evidence>
<evidence type="ECO:0000256" key="1">
    <source>
        <dbReference type="PROSITE-ProRule" id="PRU00464"/>
    </source>
</evidence>
<keyword evidence="4" id="KW-1185">Reference proteome</keyword>
<dbReference type="Pfam" id="PF01230">
    <property type="entry name" value="HIT"/>
    <property type="match status" value="1"/>
</dbReference>
<dbReference type="SUPFAM" id="SSF54197">
    <property type="entry name" value="HIT-like"/>
    <property type="match status" value="1"/>
</dbReference>
<proteinExistence type="predicted"/>
<dbReference type="RefSeq" id="WP_012693307.1">
    <property type="nucleotide sequence ID" value="NC_012526.1"/>
</dbReference>
<dbReference type="OrthoDB" id="9784774at2"/>
<evidence type="ECO:0000313" key="3">
    <source>
        <dbReference type="EMBL" id="ACO46184.1"/>
    </source>
</evidence>
<accession>C1CVG7</accession>
<dbReference type="KEGG" id="ddr:Deide_12650"/>
<feature type="domain" description="HIT" evidence="2">
    <location>
        <begin position="41"/>
        <end position="116"/>
    </location>
</feature>
<dbReference type="AlphaFoldDB" id="C1CVG7"/>
<dbReference type="eggNOG" id="COG0537">
    <property type="taxonomic scope" value="Bacteria"/>
</dbReference>
<dbReference type="EMBL" id="CP001114">
    <property type="protein sequence ID" value="ACO46184.1"/>
    <property type="molecule type" value="Genomic_DNA"/>
</dbReference>
<feature type="short sequence motif" description="Histidine triad motif" evidence="1">
    <location>
        <begin position="101"/>
        <end position="105"/>
    </location>
</feature>
<dbReference type="InterPro" id="IPR011146">
    <property type="entry name" value="HIT-like"/>
</dbReference>
<dbReference type="HOGENOM" id="CLU_056776_5_1_0"/>
<dbReference type="Proteomes" id="UP000002208">
    <property type="component" value="Chromosome"/>
</dbReference>
<reference evidence="3 4" key="1">
    <citation type="journal article" date="2009" name="PLoS Genet.">
        <title>Alliance of proteomics and genomics to unravel the specificities of Sahara bacterium Deinococcus deserti.</title>
        <authorList>
            <person name="de Groot A."/>
            <person name="Dulermo R."/>
            <person name="Ortet P."/>
            <person name="Blanchard L."/>
            <person name="Guerin P."/>
            <person name="Fernandez B."/>
            <person name="Vacherie B."/>
            <person name="Dossat C."/>
            <person name="Jolivet E."/>
            <person name="Siguier P."/>
            <person name="Chandler M."/>
            <person name="Barakat M."/>
            <person name="Dedieu A."/>
            <person name="Barbe V."/>
            <person name="Heulin T."/>
            <person name="Sommer S."/>
            <person name="Achouak W."/>
            <person name="Armengaud J."/>
        </authorList>
    </citation>
    <scope>NUCLEOTIDE SEQUENCE [LARGE SCALE GENOMIC DNA]</scope>
    <source>
        <strain evidence="4">DSM 17065 / CIP 109153 / LMG 22923 / VCD115</strain>
    </source>
</reference>
<dbReference type="InterPro" id="IPR052908">
    <property type="entry name" value="AP-4-A_phosphorylase"/>
</dbReference>
<organism evidence="3 4">
    <name type="scientific">Deinococcus deserti (strain DSM 17065 / CIP 109153 / LMG 22923 / VCD115)</name>
    <dbReference type="NCBI Taxonomy" id="546414"/>
    <lineage>
        <taxon>Bacteria</taxon>
        <taxon>Thermotogati</taxon>
        <taxon>Deinococcota</taxon>
        <taxon>Deinococci</taxon>
        <taxon>Deinococcales</taxon>
        <taxon>Deinococcaceae</taxon>
        <taxon>Deinococcus</taxon>
    </lineage>
</organism>
<dbReference type="PROSITE" id="PS51084">
    <property type="entry name" value="HIT_2"/>
    <property type="match status" value="1"/>
</dbReference>
<name>C1CVG7_DEIDV</name>